<gene>
    <name evidence="3" type="ORF">WA026_019322</name>
</gene>
<name>A0AAW1UBX8_9CUCU</name>
<keyword evidence="1" id="KW-0863">Zinc-finger</keyword>
<evidence type="ECO:0000259" key="2">
    <source>
        <dbReference type="PROSITE" id="PS50966"/>
    </source>
</evidence>
<evidence type="ECO:0000313" key="4">
    <source>
        <dbReference type="Proteomes" id="UP001431783"/>
    </source>
</evidence>
<protein>
    <recommendedName>
        <fullName evidence="2">SWIM-type domain-containing protein</fullName>
    </recommendedName>
</protein>
<feature type="domain" description="SWIM-type" evidence="2">
    <location>
        <begin position="16"/>
        <end position="55"/>
    </location>
</feature>
<dbReference type="PROSITE" id="PS50966">
    <property type="entry name" value="ZF_SWIM"/>
    <property type="match status" value="1"/>
</dbReference>
<dbReference type="PANTHER" id="PTHR39953">
    <property type="entry name" value="RE54151P"/>
    <property type="match status" value="1"/>
</dbReference>
<evidence type="ECO:0000256" key="1">
    <source>
        <dbReference type="PROSITE-ProRule" id="PRU00325"/>
    </source>
</evidence>
<dbReference type="PANTHER" id="PTHR39953:SF1">
    <property type="entry name" value="RE54151P"/>
    <property type="match status" value="1"/>
</dbReference>
<dbReference type="Proteomes" id="UP001431783">
    <property type="component" value="Unassembled WGS sequence"/>
</dbReference>
<organism evidence="3 4">
    <name type="scientific">Henosepilachna vigintioctopunctata</name>
    <dbReference type="NCBI Taxonomy" id="420089"/>
    <lineage>
        <taxon>Eukaryota</taxon>
        <taxon>Metazoa</taxon>
        <taxon>Ecdysozoa</taxon>
        <taxon>Arthropoda</taxon>
        <taxon>Hexapoda</taxon>
        <taxon>Insecta</taxon>
        <taxon>Pterygota</taxon>
        <taxon>Neoptera</taxon>
        <taxon>Endopterygota</taxon>
        <taxon>Coleoptera</taxon>
        <taxon>Polyphaga</taxon>
        <taxon>Cucujiformia</taxon>
        <taxon>Coccinelloidea</taxon>
        <taxon>Coccinellidae</taxon>
        <taxon>Epilachninae</taxon>
        <taxon>Epilachnini</taxon>
        <taxon>Henosepilachna</taxon>
    </lineage>
</organism>
<keyword evidence="1" id="KW-0479">Metal-binding</keyword>
<dbReference type="EMBL" id="JARQZJ010000043">
    <property type="protein sequence ID" value="KAK9877652.1"/>
    <property type="molecule type" value="Genomic_DNA"/>
</dbReference>
<reference evidence="3 4" key="1">
    <citation type="submission" date="2023-03" db="EMBL/GenBank/DDBJ databases">
        <title>Genome insight into feeding habits of ladybird beetles.</title>
        <authorList>
            <person name="Li H.-S."/>
            <person name="Huang Y.-H."/>
            <person name="Pang H."/>
        </authorList>
    </citation>
    <scope>NUCLEOTIDE SEQUENCE [LARGE SCALE GENOMIC DNA]</scope>
    <source>
        <strain evidence="3">SYSU_2023b</strain>
        <tissue evidence="3">Whole body</tissue>
    </source>
</reference>
<accession>A0AAW1UBX8</accession>
<sequence length="164" mass="18826">MMCKICPEHKVRSSSYNVTMVIDEDKGEIVSCQCLDCAASAGGCKHAVAFLMWTKRRTEEPSCTEVECFWKKPRLSRVGTTLKYVTVEQLCKQALQCEAKTSLCTEFLHEGRKRKITNCELLRFQPDFKHSDVRQFSFHNFLMQASDKLNNNVEKVLGSLQIHL</sequence>
<evidence type="ECO:0000313" key="3">
    <source>
        <dbReference type="EMBL" id="KAK9877652.1"/>
    </source>
</evidence>
<keyword evidence="1" id="KW-0862">Zinc</keyword>
<comment type="caution">
    <text evidence="3">The sequence shown here is derived from an EMBL/GenBank/DDBJ whole genome shotgun (WGS) entry which is preliminary data.</text>
</comment>
<dbReference type="GO" id="GO:0008270">
    <property type="term" value="F:zinc ion binding"/>
    <property type="evidence" value="ECO:0007669"/>
    <property type="project" value="UniProtKB-KW"/>
</dbReference>
<proteinExistence type="predicted"/>
<keyword evidence="4" id="KW-1185">Reference proteome</keyword>
<dbReference type="InterPro" id="IPR007527">
    <property type="entry name" value="Znf_SWIM"/>
</dbReference>
<dbReference type="AlphaFoldDB" id="A0AAW1UBX8"/>